<dbReference type="Proteomes" id="UP000186168">
    <property type="component" value="Unassembled WGS sequence"/>
</dbReference>
<sequence length="347" mass="36891">MFMEEPTELFKDLAHALVQALDAWAATVGQVTDTARRPTRAGLVAELERERLEFERAGRSRKKIDLPLLSYWLKGRDQLLPGSKKNRLPGQEDCAAIARALRHKAPDSARELPQIGTEIADLARRLKEAAGPGWRDAVLASLAPATVAAAHPVPEAPALPATPGEPPKPGRRWRRWQFAVATALAVGLITGTMALRSGASEGTGAPAGDSASAADLKGDHRCGRVRAVGAVSWKPCTSLSEDSLSFVVQLDNSSSRAVTVKVRIGYVRAGAAHDCPAPWGTAQEVTIPAGATVTSPLDGCAAPRVPAQAFQAEAFVVEENASAWGYREYSPTVHLQADGRPVWAGRV</sequence>
<protein>
    <submittedName>
        <fullName evidence="1">Uncharacterized protein</fullName>
    </submittedName>
</protein>
<comment type="caution">
    <text evidence="1">The sequence shown here is derived from an EMBL/GenBank/DDBJ whole genome shotgun (WGS) entry which is preliminary data.</text>
</comment>
<evidence type="ECO:0000313" key="2">
    <source>
        <dbReference type="Proteomes" id="UP000186168"/>
    </source>
</evidence>
<reference evidence="1 2" key="1">
    <citation type="submission" date="2013-05" db="EMBL/GenBank/DDBJ databases">
        <title>Genome sequence of Streptomyces sparsogenes DSM 40356.</title>
        <authorList>
            <person name="Coyne S."/>
            <person name="Seebeck F.P."/>
        </authorList>
    </citation>
    <scope>NUCLEOTIDE SEQUENCE [LARGE SCALE GENOMIC DNA]</scope>
    <source>
        <strain evidence="1 2">DSM 40356</strain>
    </source>
</reference>
<proteinExistence type="predicted"/>
<keyword evidence="2" id="KW-1185">Reference proteome</keyword>
<dbReference type="AlphaFoldDB" id="A0A1R1SRJ7"/>
<accession>A0A1R1SRJ7</accession>
<dbReference type="EMBL" id="ASQP01000055">
    <property type="protein sequence ID" value="OMI40926.1"/>
    <property type="molecule type" value="Genomic_DNA"/>
</dbReference>
<evidence type="ECO:0000313" key="1">
    <source>
        <dbReference type="EMBL" id="OMI40926.1"/>
    </source>
</evidence>
<name>A0A1R1SRJ7_9ACTN</name>
<organism evidence="1 2">
    <name type="scientific">Streptomyces sparsogenes DSM 40356</name>
    <dbReference type="NCBI Taxonomy" id="1331668"/>
    <lineage>
        <taxon>Bacteria</taxon>
        <taxon>Bacillati</taxon>
        <taxon>Actinomycetota</taxon>
        <taxon>Actinomycetes</taxon>
        <taxon>Kitasatosporales</taxon>
        <taxon>Streptomycetaceae</taxon>
        <taxon>Streptomyces</taxon>
    </lineage>
</organism>
<gene>
    <name evidence="1" type="ORF">SPAR_03386</name>
</gene>